<name>A0A5C3EBC7_9BASI</name>
<accession>A0A5C3EBC7</accession>
<keyword evidence="2" id="KW-1185">Reference proteome</keyword>
<reference evidence="1 2" key="1">
    <citation type="submission" date="2018-03" db="EMBL/GenBank/DDBJ databases">
        <authorList>
            <person name="Guldener U."/>
        </authorList>
    </citation>
    <scope>NUCLEOTIDE SEQUENCE [LARGE SCALE GENOMIC DNA]</scope>
    <source>
        <strain evidence="1 2">NBRC100155</strain>
    </source>
</reference>
<protein>
    <submittedName>
        <fullName evidence="1">Uncharacterized protein</fullName>
    </submittedName>
</protein>
<evidence type="ECO:0000313" key="2">
    <source>
        <dbReference type="Proteomes" id="UP000324022"/>
    </source>
</evidence>
<evidence type="ECO:0000313" key="1">
    <source>
        <dbReference type="EMBL" id="SPO26917.1"/>
    </source>
</evidence>
<dbReference type="EMBL" id="OOIN01000016">
    <property type="protein sequence ID" value="SPO26917.1"/>
    <property type="molecule type" value="Genomic_DNA"/>
</dbReference>
<organism evidence="1 2">
    <name type="scientific">Ustilago trichophora</name>
    <dbReference type="NCBI Taxonomy" id="86804"/>
    <lineage>
        <taxon>Eukaryota</taxon>
        <taxon>Fungi</taxon>
        <taxon>Dikarya</taxon>
        <taxon>Basidiomycota</taxon>
        <taxon>Ustilaginomycotina</taxon>
        <taxon>Ustilaginomycetes</taxon>
        <taxon>Ustilaginales</taxon>
        <taxon>Ustilaginaceae</taxon>
        <taxon>Ustilago</taxon>
    </lineage>
</organism>
<sequence length="155" mass="17903">MLIESKVIDLVTYGEAKEWYQGPTIDLKPSQFPNSPDLSRNAWDHANKQDQGFIHVGTEKPSWLKKVFFRAKPQVYLSSKVRPTDGIAKKLELTKKQAASLLWKYNPKTQEKKLIHISKYTYNDKVVWPKRPLQDALKPLDKVAEPLQEIVGHVH</sequence>
<dbReference type="AlphaFoldDB" id="A0A5C3EBC7"/>
<dbReference type="Proteomes" id="UP000324022">
    <property type="component" value="Unassembled WGS sequence"/>
</dbReference>
<proteinExistence type="predicted"/>
<gene>
    <name evidence="1" type="ORF">UTRI_10670</name>
</gene>